<name>A0AAE0YN17_9GAST</name>
<organism evidence="1 2">
    <name type="scientific">Elysia crispata</name>
    <name type="common">lettuce slug</name>
    <dbReference type="NCBI Taxonomy" id="231223"/>
    <lineage>
        <taxon>Eukaryota</taxon>
        <taxon>Metazoa</taxon>
        <taxon>Spiralia</taxon>
        <taxon>Lophotrochozoa</taxon>
        <taxon>Mollusca</taxon>
        <taxon>Gastropoda</taxon>
        <taxon>Heterobranchia</taxon>
        <taxon>Euthyneura</taxon>
        <taxon>Panpulmonata</taxon>
        <taxon>Sacoglossa</taxon>
        <taxon>Placobranchoidea</taxon>
        <taxon>Plakobranchidae</taxon>
        <taxon>Elysia</taxon>
    </lineage>
</organism>
<evidence type="ECO:0000313" key="2">
    <source>
        <dbReference type="Proteomes" id="UP001283361"/>
    </source>
</evidence>
<dbReference type="EMBL" id="JAWDGP010005911">
    <property type="protein sequence ID" value="KAK3750060.1"/>
    <property type="molecule type" value="Genomic_DNA"/>
</dbReference>
<comment type="caution">
    <text evidence="1">The sequence shown here is derived from an EMBL/GenBank/DDBJ whole genome shotgun (WGS) entry which is preliminary data.</text>
</comment>
<gene>
    <name evidence="1" type="ORF">RRG08_027383</name>
</gene>
<accession>A0AAE0YN17</accession>
<dbReference type="AlphaFoldDB" id="A0AAE0YN17"/>
<evidence type="ECO:0000313" key="1">
    <source>
        <dbReference type="EMBL" id="KAK3750060.1"/>
    </source>
</evidence>
<protein>
    <submittedName>
        <fullName evidence="1">Uncharacterized protein</fullName>
    </submittedName>
</protein>
<sequence>MTAPKWLPSVCGQPVSGWGLFLVKEFLILPDSFVMYPLRKSGDAGVPDIAQPRCCIASSMFMVYRTYRNFHHVNVRDKLQVYFANLLQFLRQQCTAVHTGSGQLALMYEYTALVFKRGGLLVIDGMRALRFASYLKRKMGERRKPVVNQQSEHCGHRRLTVLVCQRASIVITAGWPCLYVRGRALWSPQADRACMSEGEHCGHRRLTVLADRACTSEGEHCGHRRLTVLVRQRASIVVTAG</sequence>
<reference evidence="1" key="1">
    <citation type="journal article" date="2023" name="G3 (Bethesda)">
        <title>A reference genome for the long-term kleptoplast-retaining sea slug Elysia crispata morphotype clarki.</title>
        <authorList>
            <person name="Eastman K.E."/>
            <person name="Pendleton A.L."/>
            <person name="Shaikh M.A."/>
            <person name="Suttiyut T."/>
            <person name="Ogas R."/>
            <person name="Tomko P."/>
            <person name="Gavelis G."/>
            <person name="Widhalm J.R."/>
            <person name="Wisecaver J.H."/>
        </authorList>
    </citation>
    <scope>NUCLEOTIDE SEQUENCE</scope>
    <source>
        <strain evidence="1">ECLA1</strain>
    </source>
</reference>
<proteinExistence type="predicted"/>
<keyword evidence="2" id="KW-1185">Reference proteome</keyword>
<dbReference type="Proteomes" id="UP001283361">
    <property type="component" value="Unassembled WGS sequence"/>
</dbReference>